<comment type="caution">
    <text evidence="2">The sequence shown here is derived from an EMBL/GenBank/DDBJ whole genome shotgun (WGS) entry which is preliminary data.</text>
</comment>
<evidence type="ECO:0000313" key="3">
    <source>
        <dbReference type="Proteomes" id="UP000029221"/>
    </source>
</evidence>
<gene>
    <name evidence="2" type="ORF">JCM19294_972</name>
</gene>
<dbReference type="eggNOG" id="ENOG502Z7WP">
    <property type="taxonomic scope" value="Bacteria"/>
</dbReference>
<dbReference type="AlphaFoldDB" id="A0A090Q4H7"/>
<dbReference type="Proteomes" id="UP000029221">
    <property type="component" value="Unassembled WGS sequence"/>
</dbReference>
<reference evidence="2" key="1">
    <citation type="journal article" date="2014" name="Genome Announc.">
        <title>Draft Genome Sequences of Marine Flavobacterium Nonlabens Strains NR17, NR24, NR27, NR32, NR33, and Ara13.</title>
        <authorList>
            <person name="Nakanishi M."/>
            <person name="Meirelles P."/>
            <person name="Suzuki R."/>
            <person name="Takatani N."/>
            <person name="Mino S."/>
            <person name="Suda W."/>
            <person name="Oshima K."/>
            <person name="Hattori M."/>
            <person name="Ohkuma M."/>
            <person name="Hosokawa M."/>
            <person name="Miyashita K."/>
            <person name="Thompson F.L."/>
            <person name="Niwa A."/>
            <person name="Sawabe T."/>
            <person name="Sawabe T."/>
        </authorList>
    </citation>
    <scope>NUCLEOTIDE SEQUENCE [LARGE SCALE GENOMIC DNA]</scope>
    <source>
        <strain evidence="2">JCM 19294</strain>
    </source>
</reference>
<organism evidence="2 3">
    <name type="scientific">Nonlabens tegetincola</name>
    <dbReference type="NCBI Taxonomy" id="323273"/>
    <lineage>
        <taxon>Bacteria</taxon>
        <taxon>Pseudomonadati</taxon>
        <taxon>Bacteroidota</taxon>
        <taxon>Flavobacteriia</taxon>
        <taxon>Flavobacteriales</taxon>
        <taxon>Flavobacteriaceae</taxon>
        <taxon>Nonlabens</taxon>
    </lineage>
</organism>
<sequence length="232" mass="27467">MPEVNYIQHLNAVFEQFRQDSRLNPTHISLYLALFQLWNYHRFRESFHVNREDVMKLAKIGSKSTYHRCVKELNHYSYLVYVPSHNPFKGSKIKMLKFETTSGQVVGQDVYQGVPNQGQAVGRSNKHIQTLQNSYKLPQPKSENEVLEFFKKQKWPEQEAKKFFNHYQSIGWKIGGKIRIENWHASAKNWMLKSEELQNEKRVSQNIASDERSDRNAQNLHTVRNKDYNQPL</sequence>
<proteinExistence type="predicted"/>
<accession>A0A090Q4H7</accession>
<protein>
    <submittedName>
        <fullName evidence="2">Uncharacterized protein</fullName>
    </submittedName>
</protein>
<name>A0A090Q4H7_9FLAO</name>
<keyword evidence="3" id="KW-1185">Reference proteome</keyword>
<dbReference type="EMBL" id="BBML01000003">
    <property type="protein sequence ID" value="GAK96663.1"/>
    <property type="molecule type" value="Genomic_DNA"/>
</dbReference>
<feature type="compositionally biased region" description="Basic and acidic residues" evidence="1">
    <location>
        <begin position="202"/>
        <end position="215"/>
    </location>
</feature>
<feature type="region of interest" description="Disordered" evidence="1">
    <location>
        <begin position="202"/>
        <end position="232"/>
    </location>
</feature>
<evidence type="ECO:0000313" key="2">
    <source>
        <dbReference type="EMBL" id="GAK96663.1"/>
    </source>
</evidence>
<evidence type="ECO:0000256" key="1">
    <source>
        <dbReference type="SAM" id="MobiDB-lite"/>
    </source>
</evidence>
<dbReference type="RefSeq" id="WP_042278104.1">
    <property type="nucleotide sequence ID" value="NZ_BBML01000003.1"/>
</dbReference>